<organism evidence="2 3">
    <name type="scientific">Dichotomopilus funicola</name>
    <dbReference type="NCBI Taxonomy" id="1934379"/>
    <lineage>
        <taxon>Eukaryota</taxon>
        <taxon>Fungi</taxon>
        <taxon>Dikarya</taxon>
        <taxon>Ascomycota</taxon>
        <taxon>Pezizomycotina</taxon>
        <taxon>Sordariomycetes</taxon>
        <taxon>Sordariomycetidae</taxon>
        <taxon>Sordariales</taxon>
        <taxon>Chaetomiaceae</taxon>
        <taxon>Dichotomopilus</taxon>
    </lineage>
</organism>
<dbReference type="Pfam" id="PF23232">
    <property type="entry name" value="AAA_lid_13"/>
    <property type="match status" value="1"/>
</dbReference>
<proteinExistence type="predicted"/>
<protein>
    <submittedName>
        <fullName evidence="2">P-loop containing nucleoside triphosphate hydrolase protein</fullName>
    </submittedName>
</protein>
<dbReference type="RefSeq" id="XP_062636786.1">
    <property type="nucleotide sequence ID" value="XM_062783870.1"/>
</dbReference>
<dbReference type="GeneID" id="87820483"/>
<evidence type="ECO:0000313" key="3">
    <source>
        <dbReference type="Proteomes" id="UP001302676"/>
    </source>
</evidence>
<dbReference type="InterPro" id="IPR027417">
    <property type="entry name" value="P-loop_NTPase"/>
</dbReference>
<dbReference type="SMART" id="SM00382">
    <property type="entry name" value="AAA"/>
    <property type="match status" value="1"/>
</dbReference>
<evidence type="ECO:0000313" key="2">
    <source>
        <dbReference type="EMBL" id="KAK4143415.1"/>
    </source>
</evidence>
<dbReference type="InterPro" id="IPR003593">
    <property type="entry name" value="AAA+_ATPase"/>
</dbReference>
<gene>
    <name evidence="2" type="ORF">C8A04DRAFT_37426</name>
</gene>
<keyword evidence="2" id="KW-0378">Hydrolase</keyword>
<dbReference type="SUPFAM" id="SSF52540">
    <property type="entry name" value="P-loop containing nucleoside triphosphate hydrolases"/>
    <property type="match status" value="1"/>
</dbReference>
<keyword evidence="3" id="KW-1185">Reference proteome</keyword>
<evidence type="ECO:0000259" key="1">
    <source>
        <dbReference type="SMART" id="SM00382"/>
    </source>
</evidence>
<accession>A0AAN6V3K6</accession>
<dbReference type="Proteomes" id="UP001302676">
    <property type="component" value="Unassembled WGS sequence"/>
</dbReference>
<name>A0AAN6V3K6_9PEZI</name>
<dbReference type="GO" id="GO:0005524">
    <property type="term" value="F:ATP binding"/>
    <property type="evidence" value="ECO:0007669"/>
    <property type="project" value="InterPro"/>
</dbReference>
<sequence length="336" mass="38271">MAKKHSRPEQIQVPSINIVSNWNRLLCLFVFDLGSLLINNIKPVEWNKQAFDRLVLPHKIKDIVKSLGMVRAPQSRSEGRHMLNGMRDDLIVGKGNGLIMLLHGGPGTGKTLTAVAFSVAELAEMPLYSVTCGDIGTKPEQVENYLQVVLMLGKRWNCVLLLDEADVFLEERSLADLERNSLVSVFLRTLEYYEGILVLTSNRIGIFDAAFTSRIQVALHYDTLNASRRRVWQNFFDMLHTENPDNIASTGIEGNVEKVDMDDLRAHMDELASHEMNGRQIRNVFNTARQLAIFKKETFAWSHLSQALATVGDFNKYLRRLHGHSEDQWARDERIR</sequence>
<dbReference type="PANTHER" id="PTHR46411:SF2">
    <property type="entry name" value="AAA+ ATPASE DOMAIN-CONTAINING PROTEIN"/>
    <property type="match status" value="1"/>
</dbReference>
<reference evidence="2" key="2">
    <citation type="submission" date="2023-05" db="EMBL/GenBank/DDBJ databases">
        <authorList>
            <consortium name="Lawrence Berkeley National Laboratory"/>
            <person name="Steindorff A."/>
            <person name="Hensen N."/>
            <person name="Bonometti L."/>
            <person name="Westerberg I."/>
            <person name="Brannstrom I.O."/>
            <person name="Guillou S."/>
            <person name="Cros-Aarteil S."/>
            <person name="Calhoun S."/>
            <person name="Haridas S."/>
            <person name="Kuo A."/>
            <person name="Mondo S."/>
            <person name="Pangilinan J."/>
            <person name="Riley R."/>
            <person name="Labutti K."/>
            <person name="Andreopoulos B."/>
            <person name="Lipzen A."/>
            <person name="Chen C."/>
            <person name="Yanf M."/>
            <person name="Daum C."/>
            <person name="Ng V."/>
            <person name="Clum A."/>
            <person name="Ohm R."/>
            <person name="Martin F."/>
            <person name="Silar P."/>
            <person name="Natvig D."/>
            <person name="Lalanne C."/>
            <person name="Gautier V."/>
            <person name="Ament-Velasquez S.L."/>
            <person name="Kruys A."/>
            <person name="Hutchinson M.I."/>
            <person name="Powell A.J."/>
            <person name="Barry K."/>
            <person name="Miller A.N."/>
            <person name="Grigoriev I.V."/>
            <person name="Debuchy R."/>
            <person name="Gladieux P."/>
            <person name="Thoren M.H."/>
            <person name="Johannesson H."/>
        </authorList>
    </citation>
    <scope>NUCLEOTIDE SEQUENCE</scope>
    <source>
        <strain evidence="2">CBS 141.50</strain>
    </source>
</reference>
<dbReference type="EMBL" id="MU853586">
    <property type="protein sequence ID" value="KAK4143415.1"/>
    <property type="molecule type" value="Genomic_DNA"/>
</dbReference>
<dbReference type="InterPro" id="IPR003959">
    <property type="entry name" value="ATPase_AAA_core"/>
</dbReference>
<dbReference type="AlphaFoldDB" id="A0AAN6V3K6"/>
<comment type="caution">
    <text evidence="2">The sequence shown here is derived from an EMBL/GenBank/DDBJ whole genome shotgun (WGS) entry which is preliminary data.</text>
</comment>
<reference evidence="2" key="1">
    <citation type="journal article" date="2023" name="Mol. Phylogenet. Evol.">
        <title>Genome-scale phylogeny and comparative genomics of the fungal order Sordariales.</title>
        <authorList>
            <person name="Hensen N."/>
            <person name="Bonometti L."/>
            <person name="Westerberg I."/>
            <person name="Brannstrom I.O."/>
            <person name="Guillou S."/>
            <person name="Cros-Aarteil S."/>
            <person name="Calhoun S."/>
            <person name="Haridas S."/>
            <person name="Kuo A."/>
            <person name="Mondo S."/>
            <person name="Pangilinan J."/>
            <person name="Riley R."/>
            <person name="LaButti K."/>
            <person name="Andreopoulos B."/>
            <person name="Lipzen A."/>
            <person name="Chen C."/>
            <person name="Yan M."/>
            <person name="Daum C."/>
            <person name="Ng V."/>
            <person name="Clum A."/>
            <person name="Steindorff A."/>
            <person name="Ohm R.A."/>
            <person name="Martin F."/>
            <person name="Silar P."/>
            <person name="Natvig D.O."/>
            <person name="Lalanne C."/>
            <person name="Gautier V."/>
            <person name="Ament-Velasquez S.L."/>
            <person name="Kruys A."/>
            <person name="Hutchinson M.I."/>
            <person name="Powell A.J."/>
            <person name="Barry K."/>
            <person name="Miller A.N."/>
            <person name="Grigoriev I.V."/>
            <person name="Debuchy R."/>
            <person name="Gladieux P."/>
            <person name="Hiltunen Thoren M."/>
            <person name="Johannesson H."/>
        </authorList>
    </citation>
    <scope>NUCLEOTIDE SEQUENCE</scope>
    <source>
        <strain evidence="2">CBS 141.50</strain>
    </source>
</reference>
<dbReference type="PANTHER" id="PTHR46411">
    <property type="entry name" value="FAMILY ATPASE, PUTATIVE-RELATED"/>
    <property type="match status" value="1"/>
</dbReference>
<dbReference type="Gene3D" id="3.40.50.300">
    <property type="entry name" value="P-loop containing nucleotide triphosphate hydrolases"/>
    <property type="match status" value="1"/>
</dbReference>
<dbReference type="GO" id="GO:0016887">
    <property type="term" value="F:ATP hydrolysis activity"/>
    <property type="evidence" value="ECO:0007669"/>
    <property type="project" value="InterPro"/>
</dbReference>
<feature type="domain" description="AAA+ ATPase" evidence="1">
    <location>
        <begin position="96"/>
        <end position="225"/>
    </location>
</feature>
<dbReference type="Pfam" id="PF00004">
    <property type="entry name" value="AAA"/>
    <property type="match status" value="1"/>
</dbReference>
<dbReference type="InterPro" id="IPR056599">
    <property type="entry name" value="AAA_lid_fung"/>
</dbReference>